<feature type="transmembrane region" description="Helical" evidence="1">
    <location>
        <begin position="6"/>
        <end position="24"/>
    </location>
</feature>
<feature type="transmembrane region" description="Helical" evidence="1">
    <location>
        <begin position="58"/>
        <end position="83"/>
    </location>
</feature>
<gene>
    <name evidence="2" type="ORF">CXB45_03800</name>
</gene>
<protein>
    <recommendedName>
        <fullName evidence="4">SdpI family protein</fullName>
    </recommendedName>
</protein>
<keyword evidence="1" id="KW-1133">Transmembrane helix</keyword>
<evidence type="ECO:0008006" key="4">
    <source>
        <dbReference type="Google" id="ProtNLM"/>
    </source>
</evidence>
<sequence>MHALTQLPTLIGVVAMCVVIRLLCGAIRRGSLPRQSLVGLCTHETMRSDRAWDAGHRAALPALMACVYLGYAVVALAVAAYLLFPESPAPLILSLGGLLAQGGLVVYAKGPADRAARSVK</sequence>
<reference evidence="2 3" key="1">
    <citation type="submission" date="2017-12" db="EMBL/GenBank/DDBJ databases">
        <title>Corynebacterium mastitidis 16-1433 Genome.</title>
        <authorList>
            <person name="Gulvik C.A."/>
        </authorList>
    </citation>
    <scope>NUCLEOTIDE SEQUENCE [LARGE SCALE GENOMIC DNA]</scope>
    <source>
        <strain evidence="2 3">16-1433</strain>
    </source>
</reference>
<keyword evidence="1" id="KW-0812">Transmembrane</keyword>
<evidence type="ECO:0000313" key="2">
    <source>
        <dbReference type="EMBL" id="PKF69106.1"/>
    </source>
</evidence>
<dbReference type="EMBL" id="PJAF01000007">
    <property type="protein sequence ID" value="PKF69106.1"/>
    <property type="molecule type" value="Genomic_DNA"/>
</dbReference>
<evidence type="ECO:0000256" key="1">
    <source>
        <dbReference type="SAM" id="Phobius"/>
    </source>
</evidence>
<dbReference type="AlphaFoldDB" id="A0A2N0X8R8"/>
<dbReference type="Pfam" id="PF13630">
    <property type="entry name" value="SdpI"/>
    <property type="match status" value="1"/>
</dbReference>
<feature type="transmembrane region" description="Helical" evidence="1">
    <location>
        <begin position="89"/>
        <end position="108"/>
    </location>
</feature>
<dbReference type="OrthoDB" id="4422170at2"/>
<dbReference type="Proteomes" id="UP000233249">
    <property type="component" value="Unassembled WGS sequence"/>
</dbReference>
<dbReference type="RefSeq" id="WP_101173266.1">
    <property type="nucleotide sequence ID" value="NZ_JAKRKB010000001.1"/>
</dbReference>
<evidence type="ECO:0000313" key="3">
    <source>
        <dbReference type="Proteomes" id="UP000233249"/>
    </source>
</evidence>
<comment type="caution">
    <text evidence="2">The sequence shown here is derived from an EMBL/GenBank/DDBJ whole genome shotgun (WGS) entry which is preliminary data.</text>
</comment>
<dbReference type="InterPro" id="IPR025962">
    <property type="entry name" value="SdpI/YhfL"/>
</dbReference>
<proteinExistence type="predicted"/>
<keyword evidence="1" id="KW-0472">Membrane</keyword>
<name>A0A2N0X8R8_9CORY</name>
<accession>A0A2N0X8R8</accession>
<organism evidence="2 3">
    <name type="scientific">Corynebacterium mastitidis</name>
    <dbReference type="NCBI Taxonomy" id="161890"/>
    <lineage>
        <taxon>Bacteria</taxon>
        <taxon>Bacillati</taxon>
        <taxon>Actinomycetota</taxon>
        <taxon>Actinomycetes</taxon>
        <taxon>Mycobacteriales</taxon>
        <taxon>Corynebacteriaceae</taxon>
        <taxon>Corynebacterium</taxon>
    </lineage>
</organism>
<dbReference type="STRING" id="1121365.GCA_000375365_00015"/>